<dbReference type="AlphaFoldDB" id="A8Q7G9"/>
<evidence type="ECO:0000313" key="1">
    <source>
        <dbReference type="EMBL" id="EDP30751.1"/>
    </source>
</evidence>
<protein>
    <submittedName>
        <fullName evidence="1">Uncharacterized protein</fullName>
    </submittedName>
</protein>
<reference evidence="1" key="1">
    <citation type="journal article" date="2007" name="Science">
        <title>Draft genome of the filarial nematode parasite Brugia malayi.</title>
        <authorList>
            <person name="Ghedin E."/>
            <person name="Wang S."/>
            <person name="Spiro D."/>
            <person name="Caler E."/>
            <person name="Zhao Q."/>
            <person name="Crabtree J."/>
            <person name="Allen J.E."/>
            <person name="Delcher A.L."/>
            <person name="Guiliano D.B."/>
            <person name="Miranda-Saavedra D."/>
            <person name="Angiuoli S.V."/>
            <person name="Creasy T."/>
            <person name="Amedeo P."/>
            <person name="Haas B."/>
            <person name="El-Sayed N.M."/>
            <person name="Wortman J.R."/>
            <person name="Feldblyum T."/>
            <person name="Tallon L."/>
            <person name="Schatz M."/>
            <person name="Shumway M."/>
            <person name="Koo H."/>
            <person name="Salzberg S.L."/>
            <person name="Schobel S."/>
            <person name="Pertea M."/>
            <person name="Pop M."/>
            <person name="White O."/>
            <person name="Barton G.J."/>
            <person name="Carlow C.K."/>
            <person name="Crawford M.J."/>
            <person name="Daub J."/>
            <person name="Dimmic M.W."/>
            <person name="Estes C.F."/>
            <person name="Foster J.M."/>
            <person name="Ganatra M."/>
            <person name="Gregory W.F."/>
            <person name="Johnson N.M."/>
            <person name="Jin J."/>
            <person name="Komuniecki R."/>
            <person name="Korf I."/>
            <person name="Kumar S."/>
            <person name="Laney S."/>
            <person name="Li B.W."/>
            <person name="Li W."/>
            <person name="Lindblom T.H."/>
            <person name="Lustigman S."/>
            <person name="Ma D."/>
            <person name="Maina C.V."/>
            <person name="Martin D.M."/>
            <person name="McCarter J.P."/>
            <person name="McReynolds L."/>
            <person name="Mitreva M."/>
            <person name="Nutman T.B."/>
            <person name="Parkinson J."/>
            <person name="Peregrin-Alvarez J.M."/>
            <person name="Poole C."/>
            <person name="Ren Q."/>
            <person name="Saunders L."/>
            <person name="Sluder A.E."/>
            <person name="Smith K."/>
            <person name="Stanke M."/>
            <person name="Unnasch T.R."/>
            <person name="Ware J."/>
            <person name="Wei A.D."/>
            <person name="Weil G."/>
            <person name="Williams D.J."/>
            <person name="Zhang Y."/>
            <person name="Williams S.A."/>
            <person name="Fraser-Liggett C."/>
            <person name="Slatko B."/>
            <person name="Blaxter M.L."/>
            <person name="Scott A.L."/>
        </authorList>
    </citation>
    <scope>NUCLEOTIDE SEQUENCE [LARGE SCALE GENOMIC DNA]</scope>
</reference>
<dbReference type="EMBL" id="DS239418">
    <property type="protein sequence ID" value="EDP30751.1"/>
    <property type="molecule type" value="Genomic_DNA"/>
</dbReference>
<sequence length="121" mass="13954">MTEDWHSVQVKHILDFILNEIHVQEVKVSARLSQQLAITEVHFYGTNQHPVVREQLNVNLSSEAIKEKEVLGFMDRVTLTFFPVEKNSVLFNPSLHTKERNTSEGEKLEVKLVMSENITPL</sequence>
<accession>A8Q7G9</accession>
<proteinExistence type="predicted"/>
<organism evidence="1">
    <name type="scientific">Brugia malayi</name>
    <name type="common">Filarial nematode worm</name>
    <dbReference type="NCBI Taxonomy" id="6279"/>
    <lineage>
        <taxon>Eukaryota</taxon>
        <taxon>Metazoa</taxon>
        <taxon>Ecdysozoa</taxon>
        <taxon>Nematoda</taxon>
        <taxon>Chromadorea</taxon>
        <taxon>Rhabditida</taxon>
        <taxon>Spirurina</taxon>
        <taxon>Spiruromorpha</taxon>
        <taxon>Filarioidea</taxon>
        <taxon>Onchocercidae</taxon>
        <taxon>Brugia</taxon>
    </lineage>
</organism>
<name>A8Q7G9_BRUMA</name>
<gene>
    <name evidence="1" type="ORF">Bm1_45375</name>
</gene>